<evidence type="ECO:0000256" key="7">
    <source>
        <dbReference type="ARBA" id="ARBA00022842"/>
    </source>
</evidence>
<organism evidence="9 10">
    <name type="scientific">Heliomicrobium gestii</name>
    <name type="common">Heliobacterium gestii</name>
    <dbReference type="NCBI Taxonomy" id="2699"/>
    <lineage>
        <taxon>Bacteria</taxon>
        <taxon>Bacillati</taxon>
        <taxon>Bacillota</taxon>
        <taxon>Clostridia</taxon>
        <taxon>Eubacteriales</taxon>
        <taxon>Heliobacteriaceae</taxon>
        <taxon>Heliomicrobium</taxon>
    </lineage>
</organism>
<keyword evidence="2" id="KW-0808">Transferase</keyword>
<evidence type="ECO:0000256" key="5">
    <source>
        <dbReference type="ARBA" id="ARBA00022741"/>
    </source>
</evidence>
<dbReference type="InterPro" id="IPR052038">
    <property type="entry name" value="Type-VII_TA_antitoxin"/>
</dbReference>
<evidence type="ECO:0000313" key="9">
    <source>
        <dbReference type="EMBL" id="MZP42634.1"/>
    </source>
</evidence>
<dbReference type="SUPFAM" id="SSF81301">
    <property type="entry name" value="Nucleotidyltransferase"/>
    <property type="match status" value="1"/>
</dbReference>
<dbReference type="Gene3D" id="3.30.460.10">
    <property type="entry name" value="Beta Polymerase, domain 2"/>
    <property type="match status" value="1"/>
</dbReference>
<dbReference type="AlphaFoldDB" id="A0A845LBF2"/>
<evidence type="ECO:0000256" key="2">
    <source>
        <dbReference type="ARBA" id="ARBA00022679"/>
    </source>
</evidence>
<keyword evidence="6" id="KW-0067">ATP-binding</keyword>
<dbReference type="PANTHER" id="PTHR33571">
    <property type="entry name" value="SSL8005 PROTEIN"/>
    <property type="match status" value="1"/>
</dbReference>
<protein>
    <recommendedName>
        <fullName evidence="8">Polymerase beta nucleotidyltransferase domain-containing protein</fullName>
    </recommendedName>
</protein>
<keyword evidence="4" id="KW-0479">Metal-binding</keyword>
<evidence type="ECO:0000256" key="6">
    <source>
        <dbReference type="ARBA" id="ARBA00022840"/>
    </source>
</evidence>
<comment type="cofactor">
    <cofactor evidence="1">
        <name>Mg(2+)</name>
        <dbReference type="ChEBI" id="CHEBI:18420"/>
    </cofactor>
</comment>
<dbReference type="CDD" id="cd05403">
    <property type="entry name" value="NT_KNTase_like"/>
    <property type="match status" value="1"/>
</dbReference>
<dbReference type="PANTHER" id="PTHR33571:SF14">
    <property type="entry name" value="PROTEIN ADENYLYLTRANSFERASE MJ0435-RELATED"/>
    <property type="match status" value="1"/>
</dbReference>
<keyword evidence="10" id="KW-1185">Reference proteome</keyword>
<dbReference type="Proteomes" id="UP000471031">
    <property type="component" value="Unassembled WGS sequence"/>
</dbReference>
<keyword evidence="5" id="KW-0547">Nucleotide-binding</keyword>
<dbReference type="InterPro" id="IPR043519">
    <property type="entry name" value="NT_sf"/>
</dbReference>
<dbReference type="Pfam" id="PF18765">
    <property type="entry name" value="Polbeta"/>
    <property type="match status" value="1"/>
</dbReference>
<dbReference type="GO" id="GO:0016779">
    <property type="term" value="F:nucleotidyltransferase activity"/>
    <property type="evidence" value="ECO:0007669"/>
    <property type="project" value="UniProtKB-KW"/>
</dbReference>
<evidence type="ECO:0000256" key="3">
    <source>
        <dbReference type="ARBA" id="ARBA00022695"/>
    </source>
</evidence>
<gene>
    <name evidence="9" type="ORF">GTO89_06225</name>
</gene>
<evidence type="ECO:0000256" key="1">
    <source>
        <dbReference type="ARBA" id="ARBA00001946"/>
    </source>
</evidence>
<name>A0A845LBF2_HELGE</name>
<evidence type="ECO:0000256" key="4">
    <source>
        <dbReference type="ARBA" id="ARBA00022723"/>
    </source>
</evidence>
<evidence type="ECO:0000259" key="8">
    <source>
        <dbReference type="Pfam" id="PF18765"/>
    </source>
</evidence>
<dbReference type="RefSeq" id="WP_161261193.1">
    <property type="nucleotide sequence ID" value="NZ_JAFBDC010000003.1"/>
</dbReference>
<keyword evidence="7" id="KW-0460">Magnesium</keyword>
<dbReference type="OrthoDB" id="9809668at2"/>
<dbReference type="NCBIfam" id="NF047752">
    <property type="entry name" value="MntA_antitoxin"/>
    <property type="match status" value="1"/>
</dbReference>
<dbReference type="InterPro" id="IPR041633">
    <property type="entry name" value="Polbeta"/>
</dbReference>
<sequence>MNLQAIQKRAEPIFQRYGVVQAFVFGSFARGDQSEDSDIDFLIEYASDAKKSMFDFCNLIGELQNALGRNVDVVTIKGLSPFLREVVEKEKRVIYDVKSA</sequence>
<dbReference type="EMBL" id="WXEX01000004">
    <property type="protein sequence ID" value="MZP42634.1"/>
    <property type="molecule type" value="Genomic_DNA"/>
</dbReference>
<evidence type="ECO:0000313" key="10">
    <source>
        <dbReference type="Proteomes" id="UP000471031"/>
    </source>
</evidence>
<keyword evidence="3" id="KW-0548">Nucleotidyltransferase</keyword>
<dbReference type="GO" id="GO:0046872">
    <property type="term" value="F:metal ion binding"/>
    <property type="evidence" value="ECO:0007669"/>
    <property type="project" value="UniProtKB-KW"/>
</dbReference>
<dbReference type="GO" id="GO:0005524">
    <property type="term" value="F:ATP binding"/>
    <property type="evidence" value="ECO:0007669"/>
    <property type="project" value="UniProtKB-KW"/>
</dbReference>
<accession>A0A845LBF2</accession>
<reference evidence="9 10" key="1">
    <citation type="submission" date="2020-01" db="EMBL/GenBank/DDBJ databases">
        <title>Whole genome sequence of Heliobacterium gestii DSM 11169.</title>
        <authorList>
            <person name="Kyndt J.A."/>
            <person name="Meyer T.E."/>
        </authorList>
    </citation>
    <scope>NUCLEOTIDE SEQUENCE [LARGE SCALE GENOMIC DNA]</scope>
    <source>
        <strain evidence="9 10">DSM 11169</strain>
    </source>
</reference>
<feature type="domain" description="Polymerase beta nucleotidyltransferase" evidence="8">
    <location>
        <begin position="11"/>
        <end position="96"/>
    </location>
</feature>
<proteinExistence type="predicted"/>
<comment type="caution">
    <text evidence="9">The sequence shown here is derived from an EMBL/GenBank/DDBJ whole genome shotgun (WGS) entry which is preliminary data.</text>
</comment>